<feature type="non-terminal residue" evidence="1">
    <location>
        <position position="1"/>
    </location>
</feature>
<gene>
    <name evidence="1" type="ORF">S01H4_31791</name>
</gene>
<comment type="caution">
    <text evidence="1">The sequence shown here is derived from an EMBL/GenBank/DDBJ whole genome shotgun (WGS) entry which is preliminary data.</text>
</comment>
<name>X1AKN7_9ZZZZ</name>
<sequence>VRLKEWKQKLQDDPTRLMEAYLASTQTLG</sequence>
<dbReference type="AlphaFoldDB" id="X1AKN7"/>
<organism evidence="1">
    <name type="scientific">marine sediment metagenome</name>
    <dbReference type="NCBI Taxonomy" id="412755"/>
    <lineage>
        <taxon>unclassified sequences</taxon>
        <taxon>metagenomes</taxon>
        <taxon>ecological metagenomes</taxon>
    </lineage>
</organism>
<protein>
    <submittedName>
        <fullName evidence="1">Uncharacterized protein</fullName>
    </submittedName>
</protein>
<dbReference type="EMBL" id="BART01016549">
    <property type="protein sequence ID" value="GAG83125.1"/>
    <property type="molecule type" value="Genomic_DNA"/>
</dbReference>
<evidence type="ECO:0000313" key="1">
    <source>
        <dbReference type="EMBL" id="GAG83125.1"/>
    </source>
</evidence>
<reference evidence="1" key="1">
    <citation type="journal article" date="2014" name="Front. Microbiol.">
        <title>High frequency of phylogenetically diverse reductive dehalogenase-homologous genes in deep subseafloor sedimentary metagenomes.</title>
        <authorList>
            <person name="Kawai M."/>
            <person name="Futagami T."/>
            <person name="Toyoda A."/>
            <person name="Takaki Y."/>
            <person name="Nishi S."/>
            <person name="Hori S."/>
            <person name="Arai W."/>
            <person name="Tsubouchi T."/>
            <person name="Morono Y."/>
            <person name="Uchiyama I."/>
            <person name="Ito T."/>
            <person name="Fujiyama A."/>
            <person name="Inagaki F."/>
            <person name="Takami H."/>
        </authorList>
    </citation>
    <scope>NUCLEOTIDE SEQUENCE</scope>
    <source>
        <strain evidence="1">Expedition CK06-06</strain>
    </source>
</reference>
<proteinExistence type="predicted"/>
<accession>X1AKN7</accession>